<dbReference type="InterPro" id="IPR005119">
    <property type="entry name" value="LysR_subst-bd"/>
</dbReference>
<keyword evidence="3" id="KW-0238">DNA-binding</keyword>
<dbReference type="Gene3D" id="3.40.190.290">
    <property type="match status" value="1"/>
</dbReference>
<keyword evidence="7" id="KW-1185">Reference proteome</keyword>
<dbReference type="PANTHER" id="PTHR30419:SF2">
    <property type="entry name" value="LYSR FAMILY TRANSCRIPTIONAL REGULATOR"/>
    <property type="match status" value="1"/>
</dbReference>
<dbReference type="AlphaFoldDB" id="A0AAW9QJX8"/>
<dbReference type="InterPro" id="IPR050950">
    <property type="entry name" value="HTH-type_LysR_regulators"/>
</dbReference>
<keyword evidence="2" id="KW-0805">Transcription regulation</keyword>
<dbReference type="Gene3D" id="1.10.10.10">
    <property type="entry name" value="Winged helix-like DNA-binding domain superfamily/Winged helix DNA-binding domain"/>
    <property type="match status" value="1"/>
</dbReference>
<dbReference type="GO" id="GO:0005829">
    <property type="term" value="C:cytosol"/>
    <property type="evidence" value="ECO:0007669"/>
    <property type="project" value="TreeGrafter"/>
</dbReference>
<evidence type="ECO:0000256" key="2">
    <source>
        <dbReference type="ARBA" id="ARBA00023015"/>
    </source>
</evidence>
<dbReference type="Proteomes" id="UP001336250">
    <property type="component" value="Unassembled WGS sequence"/>
</dbReference>
<evidence type="ECO:0000256" key="3">
    <source>
        <dbReference type="ARBA" id="ARBA00023125"/>
    </source>
</evidence>
<dbReference type="GO" id="GO:0003700">
    <property type="term" value="F:DNA-binding transcription factor activity"/>
    <property type="evidence" value="ECO:0007669"/>
    <property type="project" value="InterPro"/>
</dbReference>
<evidence type="ECO:0000256" key="4">
    <source>
        <dbReference type="ARBA" id="ARBA00023163"/>
    </source>
</evidence>
<name>A0AAW9QJX8_9BURK</name>
<sequence>MEFSSLEILVAAIEEKSLSRAAERMHLVTSAASKRIAELERRLGTQLLHRHGRGVEPTPAGAMLYQQAKVILRNIAQARSSLASFSASGVPQIRLVANLSAVQQFLPREISTFSRISDDARVDLTEAYSYDVPRRVADDEAHIGIYHAAHPASGVVSMPYRRDRSGLVVPAGHPLASRPQVRLEEALDYDFLGYFPRHSLEEFLLLAGPTLSRPLRVRAQVSNPEARCNLVREGLGLAIVPIGIARHYEASMGLVVIPLEDPWALRQLWVCVRDIQKLSAPARAFLDHLQAGDKG</sequence>
<feature type="domain" description="HTH lysR-type" evidence="5">
    <location>
        <begin position="1"/>
        <end position="58"/>
    </location>
</feature>
<evidence type="ECO:0000256" key="1">
    <source>
        <dbReference type="ARBA" id="ARBA00009437"/>
    </source>
</evidence>
<organism evidence="6 7">
    <name type="scientific">Aquincola agrisoli</name>
    <dbReference type="NCBI Taxonomy" id="3119538"/>
    <lineage>
        <taxon>Bacteria</taxon>
        <taxon>Pseudomonadati</taxon>
        <taxon>Pseudomonadota</taxon>
        <taxon>Betaproteobacteria</taxon>
        <taxon>Burkholderiales</taxon>
        <taxon>Sphaerotilaceae</taxon>
        <taxon>Aquincola</taxon>
    </lineage>
</organism>
<dbReference type="PROSITE" id="PS50931">
    <property type="entry name" value="HTH_LYSR"/>
    <property type="match status" value="1"/>
</dbReference>
<proteinExistence type="inferred from homology"/>
<evidence type="ECO:0000259" key="5">
    <source>
        <dbReference type="PROSITE" id="PS50931"/>
    </source>
</evidence>
<evidence type="ECO:0000313" key="6">
    <source>
        <dbReference type="EMBL" id="MEF7615709.1"/>
    </source>
</evidence>
<keyword evidence="4" id="KW-0804">Transcription</keyword>
<dbReference type="SUPFAM" id="SSF53850">
    <property type="entry name" value="Periplasmic binding protein-like II"/>
    <property type="match status" value="1"/>
</dbReference>
<dbReference type="GO" id="GO:0003677">
    <property type="term" value="F:DNA binding"/>
    <property type="evidence" value="ECO:0007669"/>
    <property type="project" value="UniProtKB-KW"/>
</dbReference>
<dbReference type="RefSeq" id="WP_332291013.1">
    <property type="nucleotide sequence ID" value="NZ_JAZIBG010000036.1"/>
</dbReference>
<dbReference type="InterPro" id="IPR000847">
    <property type="entry name" value="LysR_HTH_N"/>
</dbReference>
<dbReference type="InterPro" id="IPR036388">
    <property type="entry name" value="WH-like_DNA-bd_sf"/>
</dbReference>
<comment type="caution">
    <text evidence="6">The sequence shown here is derived from an EMBL/GenBank/DDBJ whole genome shotgun (WGS) entry which is preliminary data.</text>
</comment>
<dbReference type="Pfam" id="PF00126">
    <property type="entry name" value="HTH_1"/>
    <property type="match status" value="1"/>
</dbReference>
<evidence type="ECO:0000313" key="7">
    <source>
        <dbReference type="Proteomes" id="UP001336250"/>
    </source>
</evidence>
<dbReference type="SUPFAM" id="SSF46785">
    <property type="entry name" value="Winged helix' DNA-binding domain"/>
    <property type="match status" value="1"/>
</dbReference>
<accession>A0AAW9QJX8</accession>
<dbReference type="InterPro" id="IPR036390">
    <property type="entry name" value="WH_DNA-bd_sf"/>
</dbReference>
<gene>
    <name evidence="6" type="ORF">V4F39_17480</name>
</gene>
<dbReference type="PANTHER" id="PTHR30419">
    <property type="entry name" value="HTH-TYPE TRANSCRIPTIONAL REGULATOR YBHD"/>
    <property type="match status" value="1"/>
</dbReference>
<dbReference type="Pfam" id="PF03466">
    <property type="entry name" value="LysR_substrate"/>
    <property type="match status" value="1"/>
</dbReference>
<dbReference type="FunFam" id="1.10.10.10:FF:000001">
    <property type="entry name" value="LysR family transcriptional regulator"/>
    <property type="match status" value="1"/>
</dbReference>
<protein>
    <submittedName>
        <fullName evidence="6">LysR family transcriptional regulator</fullName>
    </submittedName>
</protein>
<comment type="similarity">
    <text evidence="1">Belongs to the LysR transcriptional regulatory family.</text>
</comment>
<dbReference type="EMBL" id="JAZIBG010000036">
    <property type="protein sequence ID" value="MEF7615709.1"/>
    <property type="molecule type" value="Genomic_DNA"/>
</dbReference>
<reference evidence="6 7" key="1">
    <citation type="submission" date="2024-02" db="EMBL/GenBank/DDBJ databases">
        <title>Genome sequence of Aquincola sp. MAHUQ-54.</title>
        <authorList>
            <person name="Huq M.A."/>
        </authorList>
    </citation>
    <scope>NUCLEOTIDE SEQUENCE [LARGE SCALE GENOMIC DNA]</scope>
    <source>
        <strain evidence="6 7">MAHUQ-54</strain>
    </source>
</reference>